<keyword evidence="1" id="KW-0175">Coiled coil</keyword>
<dbReference type="InterPro" id="IPR011990">
    <property type="entry name" value="TPR-like_helical_dom_sf"/>
</dbReference>
<dbReference type="GO" id="GO:0000155">
    <property type="term" value="F:phosphorelay sensor kinase activity"/>
    <property type="evidence" value="ECO:0007669"/>
    <property type="project" value="InterPro"/>
</dbReference>
<accession>A0A2H9VVR2</accession>
<keyword evidence="4" id="KW-1185">Reference proteome</keyword>
<comment type="caution">
    <text evidence="3">The sequence shown here is derived from an EMBL/GenBank/DDBJ whole genome shotgun (WGS) entry which is preliminary data.</text>
</comment>
<dbReference type="Proteomes" id="UP000242687">
    <property type="component" value="Unassembled WGS sequence"/>
</dbReference>
<dbReference type="PANTHER" id="PTHR10098">
    <property type="entry name" value="RAPSYN-RELATED"/>
    <property type="match status" value="1"/>
</dbReference>
<dbReference type="RefSeq" id="WP_100341074.1">
    <property type="nucleotide sequence ID" value="NZ_PGFJ01000001.1"/>
</dbReference>
<reference evidence="3 4" key="1">
    <citation type="submission" date="2017-11" db="EMBL/GenBank/DDBJ databases">
        <title>Genomic Encyclopedia of Archaeal and Bacterial Type Strains, Phase II (KMG-II): From Individual Species to Whole Genera.</title>
        <authorList>
            <person name="Goeker M."/>
        </authorList>
    </citation>
    <scope>NUCLEOTIDE SEQUENCE [LARGE SCALE GENOMIC DNA]</scope>
    <source>
        <strain evidence="3 4">DSM 28175</strain>
    </source>
</reference>
<feature type="coiled-coil region" evidence="1">
    <location>
        <begin position="374"/>
        <end position="401"/>
    </location>
</feature>
<dbReference type="SMART" id="SM00028">
    <property type="entry name" value="TPR"/>
    <property type="match status" value="6"/>
</dbReference>
<name>A0A2H9VVR2_9SPHI</name>
<dbReference type="SUPFAM" id="SSF47384">
    <property type="entry name" value="Homodimeric domain of signal transducing histidine kinase"/>
    <property type="match status" value="1"/>
</dbReference>
<keyword evidence="2" id="KW-0472">Membrane</keyword>
<dbReference type="Gene3D" id="1.25.40.10">
    <property type="entry name" value="Tetratricopeptide repeat domain"/>
    <property type="match status" value="2"/>
</dbReference>
<feature type="coiled-coil region" evidence="1">
    <location>
        <begin position="280"/>
        <end position="340"/>
    </location>
</feature>
<organism evidence="3 4">
    <name type="scientific">Mucilaginibacter auburnensis</name>
    <dbReference type="NCBI Taxonomy" id="1457233"/>
    <lineage>
        <taxon>Bacteria</taxon>
        <taxon>Pseudomonadati</taxon>
        <taxon>Bacteroidota</taxon>
        <taxon>Sphingobacteriia</taxon>
        <taxon>Sphingobacteriales</taxon>
        <taxon>Sphingobacteriaceae</taxon>
        <taxon>Mucilaginibacter</taxon>
    </lineage>
</organism>
<dbReference type="OrthoDB" id="978216at2"/>
<feature type="transmembrane region" description="Helical" evidence="2">
    <location>
        <begin position="343"/>
        <end position="364"/>
    </location>
</feature>
<dbReference type="EMBL" id="PGFJ01000001">
    <property type="protein sequence ID" value="PJJ84907.1"/>
    <property type="molecule type" value="Genomic_DNA"/>
</dbReference>
<proteinExistence type="predicted"/>
<dbReference type="InterPro" id="IPR019734">
    <property type="entry name" value="TPR_rpt"/>
</dbReference>
<keyword evidence="2" id="KW-0812">Transmembrane</keyword>
<evidence type="ECO:0000313" key="4">
    <source>
        <dbReference type="Proteomes" id="UP000242687"/>
    </source>
</evidence>
<dbReference type="SUPFAM" id="SSF48452">
    <property type="entry name" value="TPR-like"/>
    <property type="match status" value="1"/>
</dbReference>
<sequence length="478" mass="55001">MKKTFAFLIFIIFTTTVYGYNITEVTENDTTEVVTLNKNGYANRFTNPRETVKDAEKALELALKLDYKSGIAESYRVRGIGEYYLNKPDSAYNSYAKAIEMFKKLNDERGVAKVNNNIGNLYQMVDYDKALDYFKKAEVVAEKYADKRLIASLQLNIGNVYNRKRSFTNALASYNRSYALFIQLKDSVNQIQCLENLGDIYYKLRDYKKAEQLLLDANKRAKAMDMNASIAAINMTLTDIYIAQSRFADAEKYIEEGIAYSESINNDKNNKNIYEYKHSIYELARKRKNYEKALAALEEIYQLDSTNHKAAIANRLSLLQNEQEQEMQKKETELNADKSRIKFWSVTLVAALLLVVVGLLITNVRRKAVTNLKLQVLNEEVSRQKDNLDRINHHLEEIIDERTKDLQAKNKKLSDYSSYLSHQIRGPIATLKGLINLENEGLVDEHECIDLMGKCISEIDEKIIEMSDMLQDPTQNQA</sequence>
<dbReference type="Gene3D" id="1.10.287.130">
    <property type="match status" value="1"/>
</dbReference>
<evidence type="ECO:0000256" key="2">
    <source>
        <dbReference type="SAM" id="Phobius"/>
    </source>
</evidence>
<evidence type="ECO:0000313" key="3">
    <source>
        <dbReference type="EMBL" id="PJJ84907.1"/>
    </source>
</evidence>
<keyword evidence="2" id="KW-1133">Transmembrane helix</keyword>
<protein>
    <submittedName>
        <fullName evidence="3">Tetratricopeptide repeat protein</fullName>
    </submittedName>
</protein>
<gene>
    <name evidence="3" type="ORF">CLV57_1929</name>
</gene>
<evidence type="ECO:0000256" key="1">
    <source>
        <dbReference type="SAM" id="Coils"/>
    </source>
</evidence>
<dbReference type="InterPro" id="IPR036097">
    <property type="entry name" value="HisK_dim/P_sf"/>
</dbReference>
<dbReference type="AlphaFoldDB" id="A0A2H9VVR2"/>
<dbReference type="Pfam" id="PF13424">
    <property type="entry name" value="TPR_12"/>
    <property type="match status" value="1"/>
</dbReference>